<dbReference type="InterPro" id="IPR036770">
    <property type="entry name" value="Ankyrin_rpt-contain_sf"/>
</dbReference>
<reference evidence="5" key="2">
    <citation type="journal article" date="2007" name="Science">
        <title>Draft genome sequence of the sexually transmitted pathogen Trichomonas vaginalis.</title>
        <authorList>
            <person name="Carlton J.M."/>
            <person name="Hirt R.P."/>
            <person name="Silva J.C."/>
            <person name="Delcher A.L."/>
            <person name="Schatz M."/>
            <person name="Zhao Q."/>
            <person name="Wortman J.R."/>
            <person name="Bidwell S.L."/>
            <person name="Alsmark U.C.M."/>
            <person name="Besteiro S."/>
            <person name="Sicheritz-Ponten T."/>
            <person name="Noel C.J."/>
            <person name="Dacks J.B."/>
            <person name="Foster P.G."/>
            <person name="Simillion C."/>
            <person name="Van de Peer Y."/>
            <person name="Miranda-Saavedra D."/>
            <person name="Barton G.J."/>
            <person name="Westrop G.D."/>
            <person name="Mueller S."/>
            <person name="Dessi D."/>
            <person name="Fiori P.L."/>
            <person name="Ren Q."/>
            <person name="Paulsen I."/>
            <person name="Zhang H."/>
            <person name="Bastida-Corcuera F.D."/>
            <person name="Simoes-Barbosa A."/>
            <person name="Brown M.T."/>
            <person name="Hayes R.D."/>
            <person name="Mukherjee M."/>
            <person name="Okumura C.Y."/>
            <person name="Schneider R."/>
            <person name="Smith A.J."/>
            <person name="Vanacova S."/>
            <person name="Villalvazo M."/>
            <person name="Haas B.J."/>
            <person name="Pertea M."/>
            <person name="Feldblyum T.V."/>
            <person name="Utterback T.R."/>
            <person name="Shu C.L."/>
            <person name="Osoegawa K."/>
            <person name="de Jong P.J."/>
            <person name="Hrdy I."/>
            <person name="Horvathova L."/>
            <person name="Zubacova Z."/>
            <person name="Dolezal P."/>
            <person name="Malik S.B."/>
            <person name="Logsdon J.M. Jr."/>
            <person name="Henze K."/>
            <person name="Gupta A."/>
            <person name="Wang C.C."/>
            <person name="Dunne R.L."/>
            <person name="Upcroft J.A."/>
            <person name="Upcroft P."/>
            <person name="White O."/>
            <person name="Salzberg S.L."/>
            <person name="Tang P."/>
            <person name="Chiu C.-H."/>
            <person name="Lee Y.-S."/>
            <person name="Embley T.M."/>
            <person name="Coombs G.H."/>
            <person name="Mottram J.C."/>
            <person name="Tachezy J."/>
            <person name="Fraser-Liggett C.M."/>
            <person name="Johnson P.J."/>
        </authorList>
    </citation>
    <scope>NUCLEOTIDE SEQUENCE [LARGE SCALE GENOMIC DNA]</scope>
    <source>
        <strain evidence="5">G3</strain>
    </source>
</reference>
<dbReference type="Proteomes" id="UP000001542">
    <property type="component" value="Unassembled WGS sequence"/>
</dbReference>
<organism evidence="5 6">
    <name type="scientific">Trichomonas vaginalis (strain ATCC PRA-98 / G3)</name>
    <dbReference type="NCBI Taxonomy" id="412133"/>
    <lineage>
        <taxon>Eukaryota</taxon>
        <taxon>Metamonada</taxon>
        <taxon>Parabasalia</taxon>
        <taxon>Trichomonadida</taxon>
        <taxon>Trichomonadidae</taxon>
        <taxon>Trichomonas</taxon>
    </lineage>
</organism>
<dbReference type="PANTHER" id="PTHR24193:SF121">
    <property type="entry name" value="ADA2A-CONTAINING COMPLEX COMPONENT 3, ISOFORM D"/>
    <property type="match status" value="1"/>
</dbReference>
<dbReference type="InterPro" id="IPR002110">
    <property type="entry name" value="Ankyrin_rpt"/>
</dbReference>
<dbReference type="PROSITE" id="PS50297">
    <property type="entry name" value="ANK_REP_REGION"/>
    <property type="match status" value="1"/>
</dbReference>
<dbReference type="AlphaFoldDB" id="A2F0U1"/>
<feature type="compositionally biased region" description="Polar residues" evidence="4">
    <location>
        <begin position="62"/>
        <end position="73"/>
    </location>
</feature>
<dbReference type="STRING" id="5722.A2F0U1"/>
<dbReference type="OrthoDB" id="539213at2759"/>
<dbReference type="SMART" id="SM00248">
    <property type="entry name" value="ANK"/>
    <property type="match status" value="2"/>
</dbReference>
<dbReference type="PANTHER" id="PTHR24193">
    <property type="entry name" value="ANKYRIN REPEAT PROTEIN"/>
    <property type="match status" value="1"/>
</dbReference>
<dbReference type="InterPro" id="IPR050663">
    <property type="entry name" value="Ankyrin-SOCS_Box"/>
</dbReference>
<dbReference type="RefSeq" id="XP_001314167.1">
    <property type="nucleotide sequence ID" value="XM_001314155.1"/>
</dbReference>
<evidence type="ECO:0000313" key="5">
    <source>
        <dbReference type="EMBL" id="EAY01476.1"/>
    </source>
</evidence>
<evidence type="ECO:0000256" key="3">
    <source>
        <dbReference type="PROSITE-ProRule" id="PRU00023"/>
    </source>
</evidence>
<dbReference type="Gene3D" id="1.25.40.20">
    <property type="entry name" value="Ankyrin repeat-containing domain"/>
    <property type="match status" value="1"/>
</dbReference>
<dbReference type="PROSITE" id="PS50088">
    <property type="entry name" value="ANK_REPEAT"/>
    <property type="match status" value="1"/>
</dbReference>
<dbReference type="SUPFAM" id="SSF48403">
    <property type="entry name" value="Ankyrin repeat"/>
    <property type="match status" value="1"/>
</dbReference>
<dbReference type="Pfam" id="PF12796">
    <property type="entry name" value="Ank_2"/>
    <property type="match status" value="1"/>
</dbReference>
<reference evidence="5" key="1">
    <citation type="submission" date="2006-10" db="EMBL/GenBank/DDBJ databases">
        <authorList>
            <person name="Amadeo P."/>
            <person name="Zhao Q."/>
            <person name="Wortman J."/>
            <person name="Fraser-Liggett C."/>
            <person name="Carlton J."/>
        </authorList>
    </citation>
    <scope>NUCLEOTIDE SEQUENCE</scope>
    <source>
        <strain evidence="5">G3</strain>
    </source>
</reference>
<evidence type="ECO:0000256" key="4">
    <source>
        <dbReference type="SAM" id="MobiDB-lite"/>
    </source>
</evidence>
<evidence type="ECO:0000256" key="2">
    <source>
        <dbReference type="ARBA" id="ARBA00023043"/>
    </source>
</evidence>
<keyword evidence="2 3" id="KW-0040">ANK repeat</keyword>
<feature type="repeat" description="ANK" evidence="3">
    <location>
        <begin position="1"/>
        <end position="31"/>
    </location>
</feature>
<proteinExistence type="predicted"/>
<dbReference type="VEuPathDB" id="TrichDB:TVAGG3_0592640"/>
<gene>
    <name evidence="5" type="ORF">TVAG_344930</name>
</gene>
<keyword evidence="1" id="KW-0677">Repeat</keyword>
<accession>A2F0U1</accession>
<evidence type="ECO:0000256" key="1">
    <source>
        <dbReference type="ARBA" id="ARBA00022737"/>
    </source>
</evidence>
<evidence type="ECO:0000313" key="6">
    <source>
        <dbReference type="Proteomes" id="UP000001542"/>
    </source>
</evidence>
<keyword evidence="6" id="KW-1185">Reference proteome</keyword>
<dbReference type="KEGG" id="tva:4759293"/>
<sequence>MTALHMAADSNSKETAELLISRGANIDIKDNAFKTALHYAMEKDHQNIIDLINSQIQRVNSNTKDNFDKNQLPNKKHHHKHKKRCNIS</sequence>
<name>A2F0U1_TRIV3</name>
<dbReference type="InParanoid" id="A2F0U1"/>
<feature type="region of interest" description="Disordered" evidence="4">
    <location>
        <begin position="62"/>
        <end position="88"/>
    </location>
</feature>
<feature type="compositionally biased region" description="Basic residues" evidence="4">
    <location>
        <begin position="74"/>
        <end position="88"/>
    </location>
</feature>
<protein>
    <submittedName>
        <fullName evidence="5">Uncharacterized protein</fullName>
    </submittedName>
</protein>
<dbReference type="EMBL" id="DS113566">
    <property type="protein sequence ID" value="EAY01476.1"/>
    <property type="molecule type" value="Genomic_DNA"/>
</dbReference>